<dbReference type="PROSITE" id="PS00061">
    <property type="entry name" value="ADH_SHORT"/>
    <property type="match status" value="1"/>
</dbReference>
<dbReference type="PRINTS" id="PR00080">
    <property type="entry name" value="SDRFAMILY"/>
</dbReference>
<comment type="caution">
    <text evidence="2">The sequence shown here is derived from an EMBL/GenBank/DDBJ whole genome shotgun (WGS) entry which is preliminary data.</text>
</comment>
<gene>
    <name evidence="2" type="ORF">HND93_30815</name>
</gene>
<name>A0ABX2TIP1_9PROT</name>
<dbReference type="InterPro" id="IPR036291">
    <property type="entry name" value="NAD(P)-bd_dom_sf"/>
</dbReference>
<evidence type="ECO:0000313" key="3">
    <source>
        <dbReference type="Proteomes" id="UP000584642"/>
    </source>
</evidence>
<accession>A0ABX2TIP1</accession>
<dbReference type="PRINTS" id="PR00081">
    <property type="entry name" value="GDHRDH"/>
</dbReference>
<evidence type="ECO:0000256" key="1">
    <source>
        <dbReference type="ARBA" id="ARBA00006484"/>
    </source>
</evidence>
<sequence length="259" mass="26750">MTHPFAPGLLAGRVALVTGATSGLGRHFATVLAAAGATVAAAGRRRDALDGLAAEVAAAGGRCLGIAMEVTDPESVRTAFEEVEAQAGRAPDIVVNNAGITVTRPAMDLTPQEWSSVIDTNLTGCFTVAQAAARRMRAQGGGGSIVNIASILGRRVAGMVAPYAASKAGLIQLTKALALEWARDGIRVNALAPGYIETDLNRDFFAGEAGQRMVKRIPQRRLGRMADLDGPLLLLCSDASAYMTGSVLDVDGGHLLSTL</sequence>
<dbReference type="Proteomes" id="UP000584642">
    <property type="component" value="Unassembled WGS sequence"/>
</dbReference>
<dbReference type="SUPFAM" id="SSF51735">
    <property type="entry name" value="NAD(P)-binding Rossmann-fold domains"/>
    <property type="match status" value="1"/>
</dbReference>
<protein>
    <submittedName>
        <fullName evidence="2">SDR family oxidoreductase</fullName>
    </submittedName>
</protein>
<reference evidence="2 3" key="1">
    <citation type="submission" date="2020-05" db="EMBL/GenBank/DDBJ databases">
        <title>Azospirillum oleiclasticum sp. nov, a nitrogen-fixing and heavy crude oil-emulsifying bacterium isolated from the crude oil of Yumen Oilfield.</title>
        <authorList>
            <person name="Wu D."/>
            <person name="Cai M."/>
            <person name="Zhang X."/>
        </authorList>
    </citation>
    <scope>NUCLEOTIDE SEQUENCE [LARGE SCALE GENOMIC DNA]</scope>
    <source>
        <strain evidence="2 3">ROY-1-1-2</strain>
    </source>
</reference>
<dbReference type="InterPro" id="IPR002347">
    <property type="entry name" value="SDR_fam"/>
</dbReference>
<dbReference type="RefSeq" id="WP_180285893.1">
    <property type="nucleotide sequence ID" value="NZ_JABFDB010000035.1"/>
</dbReference>
<proteinExistence type="inferred from homology"/>
<dbReference type="InterPro" id="IPR020904">
    <property type="entry name" value="Sc_DH/Rdtase_CS"/>
</dbReference>
<comment type="similarity">
    <text evidence="1">Belongs to the short-chain dehydrogenases/reductases (SDR) family.</text>
</comment>
<dbReference type="Pfam" id="PF13561">
    <property type="entry name" value="adh_short_C2"/>
    <property type="match status" value="1"/>
</dbReference>
<dbReference type="PANTHER" id="PTHR42760:SF135">
    <property type="entry name" value="BLL7886 PROTEIN"/>
    <property type="match status" value="1"/>
</dbReference>
<dbReference type="Gene3D" id="3.40.50.720">
    <property type="entry name" value="NAD(P)-binding Rossmann-like Domain"/>
    <property type="match status" value="1"/>
</dbReference>
<keyword evidence="3" id="KW-1185">Reference proteome</keyword>
<dbReference type="EMBL" id="JABFDB010000035">
    <property type="protein sequence ID" value="NYZ24118.1"/>
    <property type="molecule type" value="Genomic_DNA"/>
</dbReference>
<organism evidence="2 3">
    <name type="scientific">Azospirillum oleiclasticum</name>
    <dbReference type="NCBI Taxonomy" id="2735135"/>
    <lineage>
        <taxon>Bacteria</taxon>
        <taxon>Pseudomonadati</taxon>
        <taxon>Pseudomonadota</taxon>
        <taxon>Alphaproteobacteria</taxon>
        <taxon>Rhodospirillales</taxon>
        <taxon>Azospirillaceae</taxon>
        <taxon>Azospirillum</taxon>
    </lineage>
</organism>
<dbReference type="PANTHER" id="PTHR42760">
    <property type="entry name" value="SHORT-CHAIN DEHYDROGENASES/REDUCTASES FAMILY MEMBER"/>
    <property type="match status" value="1"/>
</dbReference>
<evidence type="ECO:0000313" key="2">
    <source>
        <dbReference type="EMBL" id="NYZ24118.1"/>
    </source>
</evidence>